<sequence>MIRNLPTKLLIVMLGLLVLLMYFLLSSQNRFASSILETKVNLVDKSKQKTVSEFNKERKNYAYVSFDNLYSNTSLYYGAKIYQNGHIKNVDMDHNCMLVALDGNDESRTIKLKYSLSDFERRDTGIQRNTPIKFYGRVLSTDRYINEKGRGINRPVISADFIQTQINKQGESDGIV</sequence>
<organism evidence="1">
    <name type="scientific">Companilactobacillus formosensis</name>
    <dbReference type="NCBI Taxonomy" id="1617889"/>
    <lineage>
        <taxon>Bacteria</taxon>
        <taxon>Bacillati</taxon>
        <taxon>Bacillota</taxon>
        <taxon>Bacilli</taxon>
        <taxon>Lactobacillales</taxon>
        <taxon>Lactobacillaceae</taxon>
        <taxon>Companilactobacillus</taxon>
    </lineage>
</organism>
<comment type="caution">
    <text evidence="1">The sequence shown here is derived from an EMBL/GenBank/DDBJ whole genome shotgun (WGS) entry which is preliminary data.</text>
</comment>
<name>A0A2P4R6I6_9LACO</name>
<dbReference type="EMBL" id="PPWZ01000039">
    <property type="protein sequence ID" value="POH36868.1"/>
    <property type="molecule type" value="Genomic_DNA"/>
</dbReference>
<reference evidence="1" key="1">
    <citation type="submission" date="2018-01" db="EMBL/GenBank/DDBJ databases">
        <title>Genome sequnecing of Lactobacillus formosensis KACC 18721.</title>
        <authorList>
            <person name="Kim S.-J."/>
            <person name="Heo J."/>
        </authorList>
    </citation>
    <scope>NUCLEOTIDE SEQUENCE</scope>
    <source>
        <strain evidence="1">KACC 18721</strain>
    </source>
</reference>
<gene>
    <name evidence="1" type="ORF">C2R26_05945</name>
</gene>
<accession>A0A2P4R6I6</accession>
<proteinExistence type="predicted"/>
<protein>
    <submittedName>
        <fullName evidence="1">Uncharacterized protein</fullName>
    </submittedName>
</protein>
<dbReference type="AlphaFoldDB" id="A0A2P4R6I6"/>
<evidence type="ECO:0000313" key="1">
    <source>
        <dbReference type="EMBL" id="POH36868.1"/>
    </source>
</evidence>